<keyword evidence="4" id="KW-0812">Transmembrane</keyword>
<dbReference type="EMBL" id="KN846957">
    <property type="protein sequence ID" value="KIW69835.1"/>
    <property type="molecule type" value="Genomic_DNA"/>
</dbReference>
<reference evidence="6 7" key="1">
    <citation type="submission" date="2015-01" db="EMBL/GenBank/DDBJ databases">
        <title>The Genome Sequence of Capronia semiimmersa CBS27337.</title>
        <authorList>
            <consortium name="The Broad Institute Genomics Platform"/>
            <person name="Cuomo C."/>
            <person name="de Hoog S."/>
            <person name="Gorbushina A."/>
            <person name="Stielow B."/>
            <person name="Teixiera M."/>
            <person name="Abouelleil A."/>
            <person name="Chapman S.B."/>
            <person name="Priest M."/>
            <person name="Young S.K."/>
            <person name="Wortman J."/>
            <person name="Nusbaum C."/>
            <person name="Birren B."/>
        </authorList>
    </citation>
    <scope>NUCLEOTIDE SEQUENCE [LARGE SCALE GENOMIC DNA]</scope>
    <source>
        <strain evidence="6 7">CBS 27337</strain>
    </source>
</reference>
<keyword evidence="4" id="KW-0472">Membrane</keyword>
<dbReference type="Proteomes" id="UP000054266">
    <property type="component" value="Unassembled WGS sequence"/>
</dbReference>
<dbReference type="GO" id="GO:0016020">
    <property type="term" value="C:membrane"/>
    <property type="evidence" value="ECO:0007669"/>
    <property type="project" value="UniProtKB-SubCell"/>
</dbReference>
<feature type="compositionally biased region" description="Polar residues" evidence="3">
    <location>
        <begin position="56"/>
        <end position="66"/>
    </location>
</feature>
<proteinExistence type="inferred from homology"/>
<dbReference type="InterPro" id="IPR050327">
    <property type="entry name" value="Proton-linked_MCT"/>
</dbReference>
<evidence type="ECO:0000256" key="3">
    <source>
        <dbReference type="SAM" id="MobiDB-lite"/>
    </source>
</evidence>
<feature type="transmembrane region" description="Helical" evidence="4">
    <location>
        <begin position="569"/>
        <end position="590"/>
    </location>
</feature>
<dbReference type="InterPro" id="IPR011701">
    <property type="entry name" value="MFS"/>
</dbReference>
<evidence type="ECO:0000256" key="4">
    <source>
        <dbReference type="SAM" id="Phobius"/>
    </source>
</evidence>
<protein>
    <recommendedName>
        <fullName evidence="5">Major facilitator superfamily (MFS) profile domain-containing protein</fullName>
    </recommendedName>
</protein>
<feature type="compositionally biased region" description="Polar residues" evidence="3">
    <location>
        <begin position="1"/>
        <end position="12"/>
    </location>
</feature>
<feature type="region of interest" description="Disordered" evidence="3">
    <location>
        <begin position="148"/>
        <end position="186"/>
    </location>
</feature>
<evidence type="ECO:0000259" key="5">
    <source>
        <dbReference type="PROSITE" id="PS50850"/>
    </source>
</evidence>
<name>A0A0D2FTJ0_9EURO</name>
<dbReference type="InterPro" id="IPR020846">
    <property type="entry name" value="MFS_dom"/>
</dbReference>
<feature type="transmembrane region" description="Helical" evidence="4">
    <location>
        <begin position="539"/>
        <end position="563"/>
    </location>
</feature>
<evidence type="ECO:0000313" key="6">
    <source>
        <dbReference type="EMBL" id="KIW69835.1"/>
    </source>
</evidence>
<feature type="transmembrane region" description="Helical" evidence="4">
    <location>
        <begin position="477"/>
        <end position="496"/>
    </location>
</feature>
<evidence type="ECO:0000256" key="1">
    <source>
        <dbReference type="ARBA" id="ARBA00004141"/>
    </source>
</evidence>
<dbReference type="HOGENOM" id="CLU_001265_1_0_1"/>
<dbReference type="SUPFAM" id="SSF103473">
    <property type="entry name" value="MFS general substrate transporter"/>
    <property type="match status" value="1"/>
</dbReference>
<dbReference type="CDD" id="cd17352">
    <property type="entry name" value="MFS_MCT_SLC16"/>
    <property type="match status" value="1"/>
</dbReference>
<feature type="transmembrane region" description="Helical" evidence="4">
    <location>
        <begin position="408"/>
        <end position="428"/>
    </location>
</feature>
<dbReference type="Pfam" id="PF07690">
    <property type="entry name" value="MFS_1"/>
    <property type="match status" value="1"/>
</dbReference>
<feature type="compositionally biased region" description="Polar residues" evidence="3">
    <location>
        <begin position="177"/>
        <end position="186"/>
    </location>
</feature>
<comment type="similarity">
    <text evidence="2">Belongs to the major facilitator superfamily. Monocarboxylate porter (TC 2.A.1.13) family.</text>
</comment>
<dbReference type="PROSITE" id="PS50850">
    <property type="entry name" value="MFS"/>
    <property type="match status" value="1"/>
</dbReference>
<feature type="domain" description="Major facilitator superfamily (MFS) profile" evidence="5">
    <location>
        <begin position="211"/>
        <end position="603"/>
    </location>
</feature>
<feature type="compositionally biased region" description="Basic and acidic residues" evidence="3">
    <location>
        <begin position="70"/>
        <end position="80"/>
    </location>
</feature>
<evidence type="ECO:0000313" key="7">
    <source>
        <dbReference type="Proteomes" id="UP000054266"/>
    </source>
</evidence>
<dbReference type="PANTHER" id="PTHR11360:SF177">
    <property type="entry name" value="RIBOFLAVIN TRANSPORTER MCH5"/>
    <property type="match status" value="1"/>
</dbReference>
<organism evidence="6 7">
    <name type="scientific">Phialophora macrospora</name>
    <dbReference type="NCBI Taxonomy" id="1851006"/>
    <lineage>
        <taxon>Eukaryota</taxon>
        <taxon>Fungi</taxon>
        <taxon>Dikarya</taxon>
        <taxon>Ascomycota</taxon>
        <taxon>Pezizomycotina</taxon>
        <taxon>Eurotiomycetes</taxon>
        <taxon>Chaetothyriomycetidae</taxon>
        <taxon>Chaetothyriales</taxon>
        <taxon>Herpotrichiellaceae</taxon>
        <taxon>Phialophora</taxon>
    </lineage>
</organism>
<keyword evidence="4" id="KW-1133">Transmembrane helix</keyword>
<feature type="transmembrane region" description="Helical" evidence="4">
    <location>
        <begin position="502"/>
        <end position="527"/>
    </location>
</feature>
<dbReference type="Gene3D" id="1.20.1250.20">
    <property type="entry name" value="MFS general substrate transporter like domains"/>
    <property type="match status" value="1"/>
</dbReference>
<comment type="subcellular location">
    <subcellularLocation>
        <location evidence="1">Membrane</location>
        <topology evidence="1">Multi-pass membrane protein</topology>
    </subcellularLocation>
</comment>
<feature type="transmembrane region" description="Helical" evidence="4">
    <location>
        <begin position="209"/>
        <end position="230"/>
    </location>
</feature>
<evidence type="ECO:0000256" key="2">
    <source>
        <dbReference type="ARBA" id="ARBA00006727"/>
    </source>
</evidence>
<sequence>MTSNPTSQQQDYGTPLGQPGVAQDVSRPAQSQGHSPLPRPSGPASPRESYRRPSWWRSNTTRSSPASEEGPEKLSWKDSEQTLDAFTDSSMEGGDNEKRPVVIAGKQSNEAKEVSPLRRPSLGSRKGTSAAPSIAAAPFTGPDCCDLERPHSHHSHGGADKEICTSRPRSSSSSSSAPTLNQVPSNLATASRVSTDAYGNTYPEGGKQAWLCVFGSFCGLMAALGMMNTLGTYQAYLSTHQLQSESESTVGWIFGIYAFLSFFFGIQIGPIFDAKGPRWLVLAGSVLMLASHLIMGVCTEYWHFLIVIGVLGGTGTSLVFTPAIASIGHFFLRKRGQATGLAAAGGSMGGIVFPLTLQALFPKIGWAWSTRVCALINLVLLIIANFFIRSRLPPRKATKENILPDVRIFRDPVFALTTAGVFFVEWGLFVPLTYLSSYALRNGVSTSFSYQIIAILNVGSCFGRYFPGFIADKVGRFNAMVVTIALCLVSTLAFWLPAQGSVALIIVYALVFGFASGSGISLTPVCVGQLCKVENYGRYYATCYTLVSFGSMTGIPIAGQLVTACNGEYWGLIVFTSCSYAASCILLSAARIAGAGWKLRVVY</sequence>
<feature type="transmembrane region" description="Helical" evidence="4">
    <location>
        <begin position="339"/>
        <end position="360"/>
    </location>
</feature>
<feature type="transmembrane region" description="Helical" evidence="4">
    <location>
        <begin position="279"/>
        <end position="295"/>
    </location>
</feature>
<dbReference type="AlphaFoldDB" id="A0A0D2FTJ0"/>
<feature type="transmembrane region" description="Helical" evidence="4">
    <location>
        <begin position="250"/>
        <end position="272"/>
    </location>
</feature>
<feature type="region of interest" description="Disordered" evidence="3">
    <location>
        <begin position="1"/>
        <end position="135"/>
    </location>
</feature>
<feature type="transmembrane region" description="Helical" evidence="4">
    <location>
        <begin position="366"/>
        <end position="388"/>
    </location>
</feature>
<accession>A0A0D2FTJ0</accession>
<dbReference type="GO" id="GO:0022857">
    <property type="term" value="F:transmembrane transporter activity"/>
    <property type="evidence" value="ECO:0007669"/>
    <property type="project" value="InterPro"/>
</dbReference>
<feature type="transmembrane region" description="Helical" evidence="4">
    <location>
        <begin position="301"/>
        <end position="327"/>
    </location>
</feature>
<dbReference type="PANTHER" id="PTHR11360">
    <property type="entry name" value="MONOCARBOXYLATE TRANSPORTER"/>
    <property type="match status" value="1"/>
</dbReference>
<dbReference type="InterPro" id="IPR036259">
    <property type="entry name" value="MFS_trans_sf"/>
</dbReference>
<gene>
    <name evidence="6" type="ORF">PV04_02159</name>
</gene>
<keyword evidence="7" id="KW-1185">Reference proteome</keyword>
<feature type="transmembrane region" description="Helical" evidence="4">
    <location>
        <begin position="448"/>
        <end position="465"/>
    </location>
</feature>